<comment type="similarity">
    <text evidence="1 5">Belongs to the acylphosphatase family.</text>
</comment>
<dbReference type="SUPFAM" id="SSF54975">
    <property type="entry name" value="Acylphosphatase/BLUF domain-like"/>
    <property type="match status" value="1"/>
</dbReference>
<evidence type="ECO:0000256" key="5">
    <source>
        <dbReference type="RuleBase" id="RU004168"/>
    </source>
</evidence>
<dbReference type="InterPro" id="IPR036046">
    <property type="entry name" value="Acylphosphatase-like_dom_sf"/>
</dbReference>
<dbReference type="GO" id="GO:0003998">
    <property type="term" value="F:acylphosphatase activity"/>
    <property type="evidence" value="ECO:0007669"/>
    <property type="project" value="UniProtKB-EC"/>
</dbReference>
<keyword evidence="8" id="KW-1185">Reference proteome</keyword>
<evidence type="ECO:0000256" key="2">
    <source>
        <dbReference type="ARBA" id="ARBA00012150"/>
    </source>
</evidence>
<dbReference type="RefSeq" id="WP_013628600.1">
    <property type="nucleotide sequence ID" value="NC_015174.1"/>
</dbReference>
<evidence type="ECO:0000256" key="4">
    <source>
        <dbReference type="PROSITE-ProRule" id="PRU00520"/>
    </source>
</evidence>
<feature type="active site" evidence="4">
    <location>
        <position position="37"/>
    </location>
</feature>
<dbReference type="HOGENOM" id="CLU_141932_2_0_0"/>
<gene>
    <name evidence="7" type="ordered locus">Plabr_2274</name>
</gene>
<keyword evidence="4" id="KW-0378">Hydrolase</keyword>
<dbReference type="AlphaFoldDB" id="F0SLV1"/>
<proteinExistence type="inferred from homology"/>
<name>F0SLV1_RUBBR</name>
<dbReference type="OrthoDB" id="9808093at2"/>
<evidence type="ECO:0000259" key="6">
    <source>
        <dbReference type="PROSITE" id="PS51160"/>
    </source>
</evidence>
<evidence type="ECO:0000256" key="3">
    <source>
        <dbReference type="ARBA" id="ARBA00047645"/>
    </source>
</evidence>
<feature type="domain" description="Acylphosphatase-like" evidence="6">
    <location>
        <begin position="4"/>
        <end position="90"/>
    </location>
</feature>
<dbReference type="eggNOG" id="COG1254">
    <property type="taxonomic scope" value="Bacteria"/>
</dbReference>
<dbReference type="InterPro" id="IPR001792">
    <property type="entry name" value="Acylphosphatase-like_dom"/>
</dbReference>
<protein>
    <recommendedName>
        <fullName evidence="2 4">acylphosphatase</fullName>
        <ecNumber evidence="2 4">3.6.1.7</ecNumber>
    </recommendedName>
</protein>
<comment type="catalytic activity">
    <reaction evidence="3 4">
        <text>an acyl phosphate + H2O = a carboxylate + phosphate + H(+)</text>
        <dbReference type="Rhea" id="RHEA:14965"/>
        <dbReference type="ChEBI" id="CHEBI:15377"/>
        <dbReference type="ChEBI" id="CHEBI:15378"/>
        <dbReference type="ChEBI" id="CHEBI:29067"/>
        <dbReference type="ChEBI" id="CHEBI:43474"/>
        <dbReference type="ChEBI" id="CHEBI:59918"/>
        <dbReference type="EC" id="3.6.1.7"/>
    </reaction>
</comment>
<dbReference type="InterPro" id="IPR020456">
    <property type="entry name" value="Acylphosphatase"/>
</dbReference>
<dbReference type="Pfam" id="PF00708">
    <property type="entry name" value="Acylphosphatase"/>
    <property type="match status" value="1"/>
</dbReference>
<evidence type="ECO:0000313" key="7">
    <source>
        <dbReference type="EMBL" id="ADY59876.1"/>
    </source>
</evidence>
<dbReference type="PANTHER" id="PTHR47268:SF4">
    <property type="entry name" value="ACYLPHOSPHATASE"/>
    <property type="match status" value="1"/>
</dbReference>
<dbReference type="Gene3D" id="3.30.70.100">
    <property type="match status" value="1"/>
</dbReference>
<dbReference type="EC" id="3.6.1.7" evidence="2 4"/>
<feature type="active site" evidence="4">
    <location>
        <position position="19"/>
    </location>
</feature>
<accession>F0SLV1</accession>
<dbReference type="KEGG" id="pbs:Plabr_2274"/>
<evidence type="ECO:0000313" key="8">
    <source>
        <dbReference type="Proteomes" id="UP000006860"/>
    </source>
</evidence>
<evidence type="ECO:0000256" key="1">
    <source>
        <dbReference type="ARBA" id="ARBA00005614"/>
    </source>
</evidence>
<dbReference type="EMBL" id="CP002546">
    <property type="protein sequence ID" value="ADY59876.1"/>
    <property type="molecule type" value="Genomic_DNA"/>
</dbReference>
<dbReference type="STRING" id="756272.Plabr_2274"/>
<dbReference type="Proteomes" id="UP000006860">
    <property type="component" value="Chromosome"/>
</dbReference>
<dbReference type="PROSITE" id="PS51160">
    <property type="entry name" value="ACYLPHOSPHATASE_3"/>
    <property type="match status" value="1"/>
</dbReference>
<reference evidence="8" key="1">
    <citation type="submission" date="2011-02" db="EMBL/GenBank/DDBJ databases">
        <title>The complete genome of Planctomyces brasiliensis DSM 5305.</title>
        <authorList>
            <person name="Lucas S."/>
            <person name="Copeland A."/>
            <person name="Lapidus A."/>
            <person name="Bruce D."/>
            <person name="Goodwin L."/>
            <person name="Pitluck S."/>
            <person name="Kyrpides N."/>
            <person name="Mavromatis K."/>
            <person name="Pagani I."/>
            <person name="Ivanova N."/>
            <person name="Ovchinnikova G."/>
            <person name="Lu M."/>
            <person name="Detter J.C."/>
            <person name="Han C."/>
            <person name="Land M."/>
            <person name="Hauser L."/>
            <person name="Markowitz V."/>
            <person name="Cheng J.-F."/>
            <person name="Hugenholtz P."/>
            <person name="Woyke T."/>
            <person name="Wu D."/>
            <person name="Tindall B."/>
            <person name="Pomrenke H.G."/>
            <person name="Brambilla E."/>
            <person name="Klenk H.-P."/>
            <person name="Eisen J.A."/>
        </authorList>
    </citation>
    <scope>NUCLEOTIDE SEQUENCE [LARGE SCALE GENOMIC DNA]</scope>
    <source>
        <strain evidence="8">ATCC 49424 / DSM 5305 / JCM 21570 / NBRC 103401 / IFAM 1448</strain>
    </source>
</reference>
<sequence>MTERRTYRFLGRVQGVGFRVTTASLARNHAVAGTVQNLANGSVELVVEGESSEIDQFVDSIKQTMVGYIERTEQEKSGTVKNLQEFRILR</sequence>
<dbReference type="PANTHER" id="PTHR47268">
    <property type="entry name" value="ACYLPHOSPHATASE"/>
    <property type="match status" value="1"/>
</dbReference>
<organism evidence="7 8">
    <name type="scientific">Rubinisphaera brasiliensis (strain ATCC 49424 / DSM 5305 / JCM 21570 / IAM 15109 / NBRC 103401 / IFAM 1448)</name>
    <name type="common">Planctomyces brasiliensis</name>
    <dbReference type="NCBI Taxonomy" id="756272"/>
    <lineage>
        <taxon>Bacteria</taxon>
        <taxon>Pseudomonadati</taxon>
        <taxon>Planctomycetota</taxon>
        <taxon>Planctomycetia</taxon>
        <taxon>Planctomycetales</taxon>
        <taxon>Planctomycetaceae</taxon>
        <taxon>Rubinisphaera</taxon>
    </lineage>
</organism>